<protein>
    <submittedName>
        <fullName evidence="1">Uncharacterized protein</fullName>
    </submittedName>
</protein>
<organism evidence="1 2">
    <name type="scientific">Carya illinoinensis</name>
    <name type="common">Pecan</name>
    <dbReference type="NCBI Taxonomy" id="32201"/>
    <lineage>
        <taxon>Eukaryota</taxon>
        <taxon>Viridiplantae</taxon>
        <taxon>Streptophyta</taxon>
        <taxon>Embryophyta</taxon>
        <taxon>Tracheophyta</taxon>
        <taxon>Spermatophyta</taxon>
        <taxon>Magnoliopsida</taxon>
        <taxon>eudicotyledons</taxon>
        <taxon>Gunneridae</taxon>
        <taxon>Pentapetalae</taxon>
        <taxon>rosids</taxon>
        <taxon>fabids</taxon>
        <taxon>Fagales</taxon>
        <taxon>Juglandaceae</taxon>
        <taxon>Carya</taxon>
    </lineage>
</organism>
<dbReference type="Proteomes" id="UP000811609">
    <property type="component" value="Chromosome 8"/>
</dbReference>
<proteinExistence type="predicted"/>
<evidence type="ECO:0000313" key="2">
    <source>
        <dbReference type="Proteomes" id="UP000811609"/>
    </source>
</evidence>
<sequence>MLLFKYLIGLGNDWFWPPGNYRTRSQCTRLMVNYSFLSDGENRERSKERLMMRDNLGTQLFSRLFF</sequence>
<dbReference type="AlphaFoldDB" id="A0A8T1PP81"/>
<comment type="caution">
    <text evidence="1">The sequence shown here is derived from an EMBL/GenBank/DDBJ whole genome shotgun (WGS) entry which is preliminary data.</text>
</comment>
<dbReference type="EMBL" id="CM031816">
    <property type="protein sequence ID" value="KAG6643704.1"/>
    <property type="molecule type" value="Genomic_DNA"/>
</dbReference>
<accession>A0A8T1PP81</accession>
<name>A0A8T1PP81_CARIL</name>
<reference evidence="1" key="1">
    <citation type="submission" date="2020-12" db="EMBL/GenBank/DDBJ databases">
        <title>WGS assembly of Carya illinoinensis cv. Pawnee.</title>
        <authorList>
            <person name="Platts A."/>
            <person name="Shu S."/>
            <person name="Wright S."/>
            <person name="Barry K."/>
            <person name="Edger P."/>
            <person name="Pires J.C."/>
            <person name="Schmutz J."/>
        </authorList>
    </citation>
    <scope>NUCLEOTIDE SEQUENCE</scope>
    <source>
        <tissue evidence="1">Leaf</tissue>
    </source>
</reference>
<keyword evidence="2" id="KW-1185">Reference proteome</keyword>
<evidence type="ECO:0000313" key="1">
    <source>
        <dbReference type="EMBL" id="KAG6643704.1"/>
    </source>
</evidence>
<gene>
    <name evidence="1" type="ORF">CIPAW_08G005000</name>
</gene>